<organism evidence="2 3">
    <name type="scientific">Aquiflexum balticum DSM 16537</name>
    <dbReference type="NCBI Taxonomy" id="758820"/>
    <lineage>
        <taxon>Bacteria</taxon>
        <taxon>Pseudomonadati</taxon>
        <taxon>Bacteroidota</taxon>
        <taxon>Cytophagia</taxon>
        <taxon>Cytophagales</taxon>
        <taxon>Cyclobacteriaceae</taxon>
        <taxon>Aquiflexum</taxon>
    </lineage>
</organism>
<protein>
    <recommendedName>
        <fullName evidence="1">DUF4325 domain-containing protein</fullName>
    </recommendedName>
</protein>
<feature type="domain" description="DUF4325" evidence="1">
    <location>
        <begin position="51"/>
        <end position="110"/>
    </location>
</feature>
<gene>
    <name evidence="2" type="ORF">SAMN00777080_1015</name>
</gene>
<evidence type="ECO:0000313" key="3">
    <source>
        <dbReference type="Proteomes" id="UP000192333"/>
    </source>
</evidence>
<evidence type="ECO:0000259" key="1">
    <source>
        <dbReference type="Pfam" id="PF14213"/>
    </source>
</evidence>
<proteinExistence type="predicted"/>
<accession>A0A1W2H0N5</accession>
<dbReference type="AlphaFoldDB" id="A0A1W2H0N5"/>
<keyword evidence="3" id="KW-1185">Reference proteome</keyword>
<sequence>MSVTSVFRLRTSVLFVVDIGLLAKKRITILCNCMTINFSHIGNILGARVLGEEIRKEISSALARNEFVTFDFSGVDFISHGFADECFGKLLLTMKIEELKKKTTFKNANTLVKRTIAFALKERLLQLKSV</sequence>
<dbReference type="Pfam" id="PF14213">
    <property type="entry name" value="DUF4325"/>
    <property type="match status" value="1"/>
</dbReference>
<dbReference type="Proteomes" id="UP000192333">
    <property type="component" value="Chromosome I"/>
</dbReference>
<dbReference type="EMBL" id="LT838813">
    <property type="protein sequence ID" value="SMD42463.1"/>
    <property type="molecule type" value="Genomic_DNA"/>
</dbReference>
<evidence type="ECO:0000313" key="2">
    <source>
        <dbReference type="EMBL" id="SMD42463.1"/>
    </source>
</evidence>
<reference evidence="3" key="1">
    <citation type="submission" date="2017-04" db="EMBL/GenBank/DDBJ databases">
        <authorList>
            <person name="Varghese N."/>
            <person name="Submissions S."/>
        </authorList>
    </citation>
    <scope>NUCLEOTIDE SEQUENCE [LARGE SCALE GENOMIC DNA]</scope>
    <source>
        <strain evidence="3">DSM 16537</strain>
    </source>
</reference>
<dbReference type="OrthoDB" id="5329630at2"/>
<dbReference type="InterPro" id="IPR025474">
    <property type="entry name" value="DUF4325"/>
</dbReference>
<name>A0A1W2H0N5_9BACT</name>